<proteinExistence type="predicted"/>
<dbReference type="InterPro" id="IPR053921">
    <property type="entry name" value="MKRN2OS-like_C"/>
</dbReference>
<name>A0AAV2HRR7_LYMST</name>
<dbReference type="AlphaFoldDB" id="A0AAV2HRR7"/>
<organism evidence="2 3">
    <name type="scientific">Lymnaea stagnalis</name>
    <name type="common">Great pond snail</name>
    <name type="synonym">Helix stagnalis</name>
    <dbReference type="NCBI Taxonomy" id="6523"/>
    <lineage>
        <taxon>Eukaryota</taxon>
        <taxon>Metazoa</taxon>
        <taxon>Spiralia</taxon>
        <taxon>Lophotrochozoa</taxon>
        <taxon>Mollusca</taxon>
        <taxon>Gastropoda</taxon>
        <taxon>Heterobranchia</taxon>
        <taxon>Euthyneura</taxon>
        <taxon>Panpulmonata</taxon>
        <taxon>Hygrophila</taxon>
        <taxon>Lymnaeoidea</taxon>
        <taxon>Lymnaeidae</taxon>
        <taxon>Lymnaea</taxon>
    </lineage>
</organism>
<dbReference type="Pfam" id="PF16044">
    <property type="entry name" value="DUF4796_C"/>
    <property type="match status" value="1"/>
</dbReference>
<reference evidence="2 3" key="1">
    <citation type="submission" date="2024-04" db="EMBL/GenBank/DDBJ databases">
        <authorList>
            <consortium name="Genoscope - CEA"/>
            <person name="William W."/>
        </authorList>
    </citation>
    <scope>NUCLEOTIDE SEQUENCE [LARGE SCALE GENOMIC DNA]</scope>
</reference>
<dbReference type="PANTHER" id="PTHR33963">
    <property type="entry name" value="MKRN2 OPPOSITE STRAND PROTEIN"/>
    <property type="match status" value="1"/>
</dbReference>
<dbReference type="PANTHER" id="PTHR33963:SF2">
    <property type="entry name" value="MKRN2 OPPOSITE STRAND PROTEIN"/>
    <property type="match status" value="1"/>
</dbReference>
<evidence type="ECO:0000313" key="3">
    <source>
        <dbReference type="Proteomes" id="UP001497497"/>
    </source>
</evidence>
<dbReference type="EMBL" id="CAXITT010000183">
    <property type="protein sequence ID" value="CAL1534816.1"/>
    <property type="molecule type" value="Genomic_DNA"/>
</dbReference>
<gene>
    <name evidence="2" type="ORF">GSLYS_00008776001</name>
</gene>
<dbReference type="Proteomes" id="UP001497497">
    <property type="component" value="Unassembled WGS sequence"/>
</dbReference>
<protein>
    <recommendedName>
        <fullName evidence="1">MKRN2 opposite strand protein-like C-terminal domain-containing protein</fullName>
    </recommendedName>
</protein>
<accession>A0AAV2HRR7</accession>
<sequence>MAYDNLDLRSFQHCRKDVDLVCFLLPINCPLCNLPTANTESRIPPYVLPSPFTSSLKSPRSLILKPTHGDFITSYSRACNLHIGITDERGYVYDFDEKGLNQLSVWPECLPVITADMYDAEAWDQALQSVCGHSASWHESRYHEDQWNCFDFVLQFLRQMRHPEVSGAVTMSKAEFCDHYLTKKAKRAEQYIHLYRQALQDGCVQVPKTAS</sequence>
<evidence type="ECO:0000313" key="2">
    <source>
        <dbReference type="EMBL" id="CAL1534816.1"/>
    </source>
</evidence>
<dbReference type="InterPro" id="IPR032016">
    <property type="entry name" value="MKRN2OS-like"/>
</dbReference>
<keyword evidence="3" id="KW-1185">Reference proteome</keyword>
<feature type="domain" description="MKRN2 opposite strand protein-like C-terminal" evidence="1">
    <location>
        <begin position="45"/>
        <end position="197"/>
    </location>
</feature>
<evidence type="ECO:0000259" key="1">
    <source>
        <dbReference type="Pfam" id="PF16044"/>
    </source>
</evidence>
<comment type="caution">
    <text evidence="2">The sequence shown here is derived from an EMBL/GenBank/DDBJ whole genome shotgun (WGS) entry which is preliminary data.</text>
</comment>